<evidence type="ECO:0000256" key="1">
    <source>
        <dbReference type="ARBA" id="ARBA00004829"/>
    </source>
</evidence>
<evidence type="ECO:0000313" key="6">
    <source>
        <dbReference type="EMBL" id="GAC66957.1"/>
    </source>
</evidence>
<evidence type="ECO:0000256" key="3">
    <source>
        <dbReference type="ARBA" id="ARBA00023002"/>
    </source>
</evidence>
<comment type="caution">
    <text evidence="6">The sequence shown here is derived from an EMBL/GenBank/DDBJ whole genome shotgun (WGS) entry which is preliminary data.</text>
</comment>
<evidence type="ECO:0000256" key="4">
    <source>
        <dbReference type="RuleBase" id="RU362075"/>
    </source>
</evidence>
<dbReference type="Gene3D" id="3.50.50.60">
    <property type="entry name" value="FAD/NAD(P)-binding domain"/>
    <property type="match status" value="2"/>
</dbReference>
<dbReference type="InterPro" id="IPR002937">
    <property type="entry name" value="Amino_oxidase"/>
</dbReference>
<dbReference type="SUPFAM" id="SSF51905">
    <property type="entry name" value="FAD/NAD(P)-binding domain"/>
    <property type="match status" value="1"/>
</dbReference>
<organism evidence="6 7">
    <name type="scientific">Gordonia soli NBRC 108243</name>
    <dbReference type="NCBI Taxonomy" id="1223545"/>
    <lineage>
        <taxon>Bacteria</taxon>
        <taxon>Bacillati</taxon>
        <taxon>Actinomycetota</taxon>
        <taxon>Actinomycetes</taxon>
        <taxon>Mycobacteriales</taxon>
        <taxon>Gordoniaceae</taxon>
        <taxon>Gordonia</taxon>
    </lineage>
</organism>
<dbReference type="InterPro" id="IPR014105">
    <property type="entry name" value="Carotenoid/retinoid_OxRdtase"/>
</dbReference>
<dbReference type="GO" id="GO:0016117">
    <property type="term" value="P:carotenoid biosynthetic process"/>
    <property type="evidence" value="ECO:0007669"/>
    <property type="project" value="UniProtKB-KW"/>
</dbReference>
<accession>M0QHS0</accession>
<dbReference type="AlphaFoldDB" id="M0QHS0"/>
<dbReference type="Proteomes" id="UP000011666">
    <property type="component" value="Unassembled WGS sequence"/>
</dbReference>
<comment type="pathway">
    <text evidence="1 4">Carotenoid biosynthesis.</text>
</comment>
<feature type="domain" description="Amine oxidase" evidence="5">
    <location>
        <begin position="13"/>
        <end position="506"/>
    </location>
</feature>
<reference evidence="6 7" key="1">
    <citation type="submission" date="2013-01" db="EMBL/GenBank/DDBJ databases">
        <title>Whole genome shotgun sequence of Gordonia soli NBRC 108243.</title>
        <authorList>
            <person name="Isaki-Nakamura S."/>
            <person name="Hosoyama A."/>
            <person name="Tsuchikane K."/>
            <person name="Ando Y."/>
            <person name="Baba S."/>
            <person name="Ohji S."/>
            <person name="Hamada M."/>
            <person name="Tamura T."/>
            <person name="Yamazoe A."/>
            <person name="Yamazaki S."/>
            <person name="Fujita N."/>
        </authorList>
    </citation>
    <scope>NUCLEOTIDE SEQUENCE [LARGE SCALE GENOMIC DNA]</scope>
    <source>
        <strain evidence="6 7">NBRC 108243</strain>
    </source>
</reference>
<dbReference type="RefSeq" id="WP_007617670.1">
    <property type="nucleotide sequence ID" value="NZ_BANX01000005.1"/>
</dbReference>
<gene>
    <name evidence="6" type="ORF">GS4_05_01690</name>
</gene>
<evidence type="ECO:0000313" key="7">
    <source>
        <dbReference type="Proteomes" id="UP000011666"/>
    </source>
</evidence>
<dbReference type="Pfam" id="PF01593">
    <property type="entry name" value="Amino_oxidase"/>
    <property type="match status" value="1"/>
</dbReference>
<evidence type="ECO:0000259" key="5">
    <source>
        <dbReference type="Pfam" id="PF01593"/>
    </source>
</evidence>
<protein>
    <submittedName>
        <fullName evidence="6">Putative phytoene dehydrogenase</fullName>
    </submittedName>
</protein>
<dbReference type="PANTHER" id="PTHR43734">
    <property type="entry name" value="PHYTOENE DESATURASE"/>
    <property type="match status" value="1"/>
</dbReference>
<evidence type="ECO:0000256" key="2">
    <source>
        <dbReference type="ARBA" id="ARBA00022746"/>
    </source>
</evidence>
<sequence>MSRDRVVVIGGGVAGLATAALLAADGHDVELVEKNAELGGRAGSWERDGFRFDTGPSWWLMPEVFDHFFAMLGTSTTEQVDLVRLEPGYRVFYGPDESPIDIESDETRSRAVFDGVEPGAGDALGRYLESGRLAYDIAVDRFLYTNFDSPRAFLNPDVLRHAPTLAKLLARSLQSFVAERFTDRRLRQILGYPAVFLGSSPDRTPAMYHLMSSLDLAEGVRYPDGGFTTFVDALVRVARAKGVRIRTDTTATAIVTRRRRGIRRRSAIAGVRIRSGDGTERSLPADVVVGAADLHHIETRLLPIREQTFPQRFWDRATSGPGAVLVLLGVRGTLPQLAHHSLFFTEDWTTNFDAIFEHPTRVPVPASLYVCRPSATDSSVAPAGHENLFVLVPMPADPRIGRGGVDGAGDAAVEQIADRAIEMVAEWAGIEDLGERIMVRRTIGPDDFVTDVNSWSGGALGPAHTLRQSAFLRAGNRSRKVDGLFYAGSSTRPGIGLPMCLISAELISKRLKGDRSAGPTPV</sequence>
<keyword evidence="3 4" id="KW-0560">Oxidoreductase</keyword>
<dbReference type="EMBL" id="BANX01000005">
    <property type="protein sequence ID" value="GAC66957.1"/>
    <property type="molecule type" value="Genomic_DNA"/>
</dbReference>
<dbReference type="NCBIfam" id="TIGR02734">
    <property type="entry name" value="crtI_fam"/>
    <property type="match status" value="1"/>
</dbReference>
<dbReference type="OrthoDB" id="9774675at2"/>
<keyword evidence="7" id="KW-1185">Reference proteome</keyword>
<proteinExistence type="inferred from homology"/>
<dbReference type="eggNOG" id="COG1233">
    <property type="taxonomic scope" value="Bacteria"/>
</dbReference>
<keyword evidence="2 4" id="KW-0125">Carotenoid biosynthesis</keyword>
<dbReference type="InterPro" id="IPR036188">
    <property type="entry name" value="FAD/NAD-bd_sf"/>
</dbReference>
<name>M0QHS0_9ACTN</name>
<dbReference type="PANTHER" id="PTHR43734:SF1">
    <property type="entry name" value="PHYTOENE DESATURASE"/>
    <property type="match status" value="1"/>
</dbReference>
<dbReference type="STRING" id="1223545.GS4_05_01690"/>
<dbReference type="GO" id="GO:0016491">
    <property type="term" value="F:oxidoreductase activity"/>
    <property type="evidence" value="ECO:0007669"/>
    <property type="project" value="UniProtKB-KW"/>
</dbReference>
<comment type="similarity">
    <text evidence="4">Belongs to the carotenoid/retinoid oxidoreductase family.</text>
</comment>